<evidence type="ECO:0000256" key="2">
    <source>
        <dbReference type="SAM" id="Phobius"/>
    </source>
</evidence>
<dbReference type="Proteomes" id="UP001578633">
    <property type="component" value="Chromosome 4"/>
</dbReference>
<keyword evidence="2" id="KW-1133">Transmembrane helix</keyword>
<dbReference type="RefSeq" id="XP_069307642.1">
    <property type="nucleotide sequence ID" value="XM_069451821.1"/>
</dbReference>
<proteinExistence type="predicted"/>
<accession>A0ABR3UKR9</accession>
<feature type="compositionally biased region" description="Polar residues" evidence="1">
    <location>
        <begin position="1"/>
        <end position="16"/>
    </location>
</feature>
<feature type="transmembrane region" description="Helical" evidence="2">
    <location>
        <begin position="164"/>
        <end position="182"/>
    </location>
</feature>
<evidence type="ECO:0000313" key="4">
    <source>
        <dbReference type="Proteomes" id="UP001578633"/>
    </source>
</evidence>
<protein>
    <submittedName>
        <fullName evidence="3">Uncharacterized protein</fullName>
    </submittedName>
</protein>
<reference evidence="3 4" key="1">
    <citation type="submission" date="2024-09" db="EMBL/GenBank/DDBJ databases">
        <title>T2T genomes of carrot and Alternaria dauci and their utility for understanding host-pathogen interaction during carrot leaf blight disease.</title>
        <authorList>
            <person name="Liu W."/>
            <person name="Xu S."/>
            <person name="Ou C."/>
            <person name="Liu X."/>
            <person name="Zhuang F."/>
            <person name="Deng X.W."/>
        </authorList>
    </citation>
    <scope>NUCLEOTIDE SEQUENCE [LARGE SCALE GENOMIC DNA]</scope>
    <source>
        <strain evidence="3 4">A2016</strain>
    </source>
</reference>
<feature type="transmembrane region" description="Helical" evidence="2">
    <location>
        <begin position="112"/>
        <end position="131"/>
    </location>
</feature>
<feature type="region of interest" description="Disordered" evidence="1">
    <location>
        <begin position="1"/>
        <end position="27"/>
    </location>
</feature>
<keyword evidence="2" id="KW-0472">Membrane</keyword>
<evidence type="ECO:0000313" key="3">
    <source>
        <dbReference type="EMBL" id="KAL1797058.1"/>
    </source>
</evidence>
<organism evidence="3 4">
    <name type="scientific">Alternaria dauci</name>
    <dbReference type="NCBI Taxonomy" id="48095"/>
    <lineage>
        <taxon>Eukaryota</taxon>
        <taxon>Fungi</taxon>
        <taxon>Dikarya</taxon>
        <taxon>Ascomycota</taxon>
        <taxon>Pezizomycotina</taxon>
        <taxon>Dothideomycetes</taxon>
        <taxon>Pleosporomycetidae</taxon>
        <taxon>Pleosporales</taxon>
        <taxon>Pleosporineae</taxon>
        <taxon>Pleosporaceae</taxon>
        <taxon>Alternaria</taxon>
        <taxon>Alternaria sect. Porri</taxon>
    </lineage>
</organism>
<evidence type="ECO:0000256" key="1">
    <source>
        <dbReference type="SAM" id="MobiDB-lite"/>
    </source>
</evidence>
<comment type="caution">
    <text evidence="3">The sequence shown here is derived from an EMBL/GenBank/DDBJ whole genome shotgun (WGS) entry which is preliminary data.</text>
</comment>
<sequence length="671" mass="74852">MESTPSLRRETSQSTLCVHAEPKKEPVSTATPLLDLDDATPVPQGWPTSPNRVKHSLSMILLNMAFDIFLFAFSSCFLVFSLVVMHYNGAPTSENPTATNVLARATKYGPTVFPLLFASVVGRATHAILLWRLEKGERIKILDMLATSTSLTSTVTSQIHLRQLSVLSVLLVATWALSPIGGQASLRQMTIETVAKRSDASFQYVVPVVNDMKLRTNDDPHTANIFTTAMFAASTTKPSPVDLWGNVKVPKIEYYEKKSKPDINGWLTTGSEDDQLAAYSSFVGIRIDGAQHKTTTTNYHFPIHTQYLQLTCATASFTGFGDFPRVYLPPDARNITGGSTIIWWSGDDVENRSQLAFESLVPFNFSYVNRLWDTDTSVSCSVETSYVEVEVWCAVNSTCRAAKVRRSQLPQIPPAFTLLEMDDMLIWENLFYRIVDSIVNNLASTFDDSFGIYLANASLKMASDEGERDPTLVSDEVWSYRFGRLLNSYWTCLYSMYTVTGEINADTSFFWATNTTFQPYDKIDWDGPNIASNYKFERESTLKSKVWTSQGSKYEHVEVMVAHIPWAITLAITSLVLIAFSLIPPLVRHFLTNGPDIAMNFSSLATRNNSHIPIPAGGSFLPAADRFRLLRDVRLRFADAEGKSDVGNLVIASEGVEKAEFAGVRKERLYE</sequence>
<name>A0ABR3UKR9_9PLEO</name>
<feature type="transmembrane region" description="Helical" evidence="2">
    <location>
        <begin position="564"/>
        <end position="583"/>
    </location>
</feature>
<dbReference type="EMBL" id="JBHGVX010000004">
    <property type="protein sequence ID" value="KAL1797058.1"/>
    <property type="molecule type" value="Genomic_DNA"/>
</dbReference>
<keyword evidence="4" id="KW-1185">Reference proteome</keyword>
<dbReference type="GeneID" id="96085920"/>
<gene>
    <name evidence="3" type="ORF">ACET3X_005598</name>
</gene>
<feature type="transmembrane region" description="Helical" evidence="2">
    <location>
        <begin position="60"/>
        <end position="87"/>
    </location>
</feature>
<keyword evidence="2" id="KW-0812">Transmembrane</keyword>